<feature type="compositionally biased region" description="Basic and acidic residues" evidence="1">
    <location>
        <begin position="100"/>
        <end position="109"/>
    </location>
</feature>
<feature type="compositionally biased region" description="Basic residues" evidence="1">
    <location>
        <begin position="88"/>
        <end position="99"/>
    </location>
</feature>
<evidence type="ECO:0000256" key="1">
    <source>
        <dbReference type="SAM" id="MobiDB-lite"/>
    </source>
</evidence>
<organism evidence="2">
    <name type="scientific">Timema bartmani</name>
    <dbReference type="NCBI Taxonomy" id="61472"/>
    <lineage>
        <taxon>Eukaryota</taxon>
        <taxon>Metazoa</taxon>
        <taxon>Ecdysozoa</taxon>
        <taxon>Arthropoda</taxon>
        <taxon>Hexapoda</taxon>
        <taxon>Insecta</taxon>
        <taxon>Pterygota</taxon>
        <taxon>Neoptera</taxon>
        <taxon>Polyneoptera</taxon>
        <taxon>Phasmatodea</taxon>
        <taxon>Timematodea</taxon>
        <taxon>Timematoidea</taxon>
        <taxon>Timematidae</taxon>
        <taxon>Timema</taxon>
    </lineage>
</organism>
<name>A0A7R9ETW4_9NEOP</name>
<gene>
    <name evidence="2" type="ORF">TBIB3V08_LOCUS3701</name>
</gene>
<feature type="compositionally biased region" description="Basic residues" evidence="1">
    <location>
        <begin position="69"/>
        <end position="81"/>
    </location>
</feature>
<proteinExistence type="predicted"/>
<sequence>MLVSSWLGHQVRPPGSVVLVPRPAMARHMSPIYAYPPPPSSLVSYPTIPAGPRFINPLGQPRYVVRTPPHLRHLAARSRRKRDPEERHRRRCREGRHTKKPVEKERPVTEEEVAKTYTGMDREIAEEFIAIAMEPGVAKNRHTRSSDDNTTTVQITCSSLVAPAEVDRTTRTVAELGLTINEKKSVLQPLQSMVYLGLNLDTKRQILTRTATAMEKPGFITIALYRGDLVITQHLLKEKEWTQAKWKPLTGPAVTFVTNVIQWTLAANWPKDKAWVQRLAERTEINREEMIAAYLDIPWTQDSLGVNHIRLCQSQHNGPGRDVVGVWLNLLFACLNKGL</sequence>
<dbReference type="AlphaFoldDB" id="A0A7R9ETW4"/>
<reference evidence="2" key="1">
    <citation type="submission" date="2020-11" db="EMBL/GenBank/DDBJ databases">
        <authorList>
            <person name="Tran Van P."/>
        </authorList>
    </citation>
    <scope>NUCLEOTIDE SEQUENCE</scope>
</reference>
<dbReference type="EMBL" id="OD565247">
    <property type="protein sequence ID" value="CAD7441228.1"/>
    <property type="molecule type" value="Genomic_DNA"/>
</dbReference>
<feature type="region of interest" description="Disordered" evidence="1">
    <location>
        <begin position="66"/>
        <end position="109"/>
    </location>
</feature>
<protein>
    <submittedName>
        <fullName evidence="2">Uncharacterized protein</fullName>
    </submittedName>
</protein>
<evidence type="ECO:0000313" key="2">
    <source>
        <dbReference type="EMBL" id="CAD7441228.1"/>
    </source>
</evidence>
<accession>A0A7R9ETW4</accession>